<name>A0A1Q5UKU2_9EURO</name>
<sequence>MALLACKWDPSHYDLLVLIIGVLVKAVDTADSTTFHIVALEALLLGDAV</sequence>
<organism evidence="1 2">
    <name type="scientific">Penicillium subrubescens</name>
    <dbReference type="NCBI Taxonomy" id="1316194"/>
    <lineage>
        <taxon>Eukaryota</taxon>
        <taxon>Fungi</taxon>
        <taxon>Dikarya</taxon>
        <taxon>Ascomycota</taxon>
        <taxon>Pezizomycotina</taxon>
        <taxon>Eurotiomycetes</taxon>
        <taxon>Eurotiomycetidae</taxon>
        <taxon>Eurotiales</taxon>
        <taxon>Aspergillaceae</taxon>
        <taxon>Penicillium</taxon>
    </lineage>
</organism>
<evidence type="ECO:0000313" key="2">
    <source>
        <dbReference type="Proteomes" id="UP000186955"/>
    </source>
</evidence>
<keyword evidence="2" id="KW-1185">Reference proteome</keyword>
<dbReference type="EMBL" id="MNBE01000157">
    <property type="protein sequence ID" value="OKP13082.1"/>
    <property type="molecule type" value="Genomic_DNA"/>
</dbReference>
<comment type="caution">
    <text evidence="1">The sequence shown here is derived from an EMBL/GenBank/DDBJ whole genome shotgun (WGS) entry which is preliminary data.</text>
</comment>
<dbReference type="AlphaFoldDB" id="A0A1Q5UKU2"/>
<gene>
    <name evidence="1" type="ORF">PENSUB_1182</name>
</gene>
<accession>A0A1Q5UKU2</accession>
<evidence type="ECO:0000313" key="1">
    <source>
        <dbReference type="EMBL" id="OKP13082.1"/>
    </source>
</evidence>
<protein>
    <submittedName>
        <fullName evidence="1">Uncharacterized protein</fullName>
    </submittedName>
</protein>
<dbReference type="Proteomes" id="UP000186955">
    <property type="component" value="Unassembled WGS sequence"/>
</dbReference>
<reference evidence="1 2" key="1">
    <citation type="submission" date="2016-10" db="EMBL/GenBank/DDBJ databases">
        <title>Genome sequence of the ascomycete fungus Penicillium subrubescens.</title>
        <authorList>
            <person name="De Vries R.P."/>
            <person name="Peng M."/>
            <person name="Dilokpimol A."/>
            <person name="Hilden K."/>
            <person name="Makela M.R."/>
            <person name="Grigoriev I."/>
            <person name="Riley R."/>
            <person name="Granchi Z."/>
        </authorList>
    </citation>
    <scope>NUCLEOTIDE SEQUENCE [LARGE SCALE GENOMIC DNA]</scope>
    <source>
        <strain evidence="1 2">CBS 132785</strain>
    </source>
</reference>
<proteinExistence type="predicted"/>